<dbReference type="Proteomes" id="UP001157418">
    <property type="component" value="Unassembled WGS sequence"/>
</dbReference>
<dbReference type="AlphaFoldDB" id="A0AAU9N0T9"/>
<name>A0AAU9N0T9_9ASTR</name>
<gene>
    <name evidence="1" type="ORF">LVIROSA_LOCUS19375</name>
</gene>
<accession>A0AAU9N0T9</accession>
<comment type="caution">
    <text evidence="1">The sequence shown here is derived from an EMBL/GenBank/DDBJ whole genome shotgun (WGS) entry which is preliminary data.</text>
</comment>
<reference evidence="1 2" key="1">
    <citation type="submission" date="2022-01" db="EMBL/GenBank/DDBJ databases">
        <authorList>
            <person name="Xiong W."/>
            <person name="Schranz E."/>
        </authorList>
    </citation>
    <scope>NUCLEOTIDE SEQUENCE [LARGE SCALE GENOMIC DNA]</scope>
</reference>
<proteinExistence type="predicted"/>
<dbReference type="EMBL" id="CAKMRJ010003334">
    <property type="protein sequence ID" value="CAH1432745.1"/>
    <property type="molecule type" value="Genomic_DNA"/>
</dbReference>
<organism evidence="1 2">
    <name type="scientific">Lactuca virosa</name>
    <dbReference type="NCBI Taxonomy" id="75947"/>
    <lineage>
        <taxon>Eukaryota</taxon>
        <taxon>Viridiplantae</taxon>
        <taxon>Streptophyta</taxon>
        <taxon>Embryophyta</taxon>
        <taxon>Tracheophyta</taxon>
        <taxon>Spermatophyta</taxon>
        <taxon>Magnoliopsida</taxon>
        <taxon>eudicotyledons</taxon>
        <taxon>Gunneridae</taxon>
        <taxon>Pentapetalae</taxon>
        <taxon>asterids</taxon>
        <taxon>campanulids</taxon>
        <taxon>Asterales</taxon>
        <taxon>Asteraceae</taxon>
        <taxon>Cichorioideae</taxon>
        <taxon>Cichorieae</taxon>
        <taxon>Lactucinae</taxon>
        <taxon>Lactuca</taxon>
    </lineage>
</organism>
<evidence type="ECO:0000313" key="1">
    <source>
        <dbReference type="EMBL" id="CAH1432745.1"/>
    </source>
</evidence>
<evidence type="ECO:0000313" key="2">
    <source>
        <dbReference type="Proteomes" id="UP001157418"/>
    </source>
</evidence>
<sequence>MFDRVLFKVELPYELPFSSPNFILPNFKIVLLSPHNWLHDYPVASSSSSILSPSIFLSVYVHSPKPPTTSPPVHNSTTDASSQPHPGNDVCVWPHQPHRSIYDCVSKVDGRSSSLEIIDGSTQMDAVNAMSQTHMKIHEVPGVDQEKFFSGACILRR</sequence>
<protein>
    <submittedName>
        <fullName evidence="1">Uncharacterized protein</fullName>
    </submittedName>
</protein>
<keyword evidence="2" id="KW-1185">Reference proteome</keyword>